<proteinExistence type="predicted"/>
<keyword evidence="3" id="KW-0812">Transmembrane</keyword>
<protein>
    <submittedName>
        <fullName evidence="4">Uncharacterized protein</fullName>
    </submittedName>
</protein>
<feature type="compositionally biased region" description="Basic and acidic residues" evidence="2">
    <location>
        <begin position="32"/>
        <end position="49"/>
    </location>
</feature>
<keyword evidence="3" id="KW-0472">Membrane</keyword>
<evidence type="ECO:0000313" key="5">
    <source>
        <dbReference type="Proteomes" id="UP000275408"/>
    </source>
</evidence>
<feature type="non-terminal residue" evidence="4">
    <location>
        <position position="1"/>
    </location>
</feature>
<sequence length="443" mass="51192">ELCVLSVGFSRDNPQFSVLQKRNLPHENNAMADKEGSEGNETIDTKTEESSSETSENDVKNSSEQESRSWKTKIYLLERALEEQQATCNYLREERDTFVAHNRLLRHEVKNIQRGLCVGDQENVKSKKYEKGPVTDDMSVIGFILALPRKLVRGLVNRVALFVWWTGTWTNEGLSFLQIENKWVELQRSKYEIEDDNFRLQNQVYALQELLVEKEAEIVRLIERNKDLKNRLDTNNAMVEDKTNRYDKISKHVHALVEYSDNLGEEVEKLKEAMDRRFEKFEEVNRDIGRLAEGQRLLEIAEKNLERRVDNLADTSAHDCHHFNSDTMQTRRLVEDAINTISVQTTLPTAPSEKPKIPSDADKLKMKPSPQKKSSFCELFCCGCRVFAIFLLAFLITGVLFHFILVASSLRFPSSPIEEFYGVDLFALWGCFVNWLFHAVVTE</sequence>
<dbReference type="AlphaFoldDB" id="A0A3M6U9Y1"/>
<evidence type="ECO:0000313" key="4">
    <source>
        <dbReference type="EMBL" id="RMX50334.1"/>
    </source>
</evidence>
<keyword evidence="1" id="KW-0175">Coiled coil</keyword>
<keyword evidence="5" id="KW-1185">Reference proteome</keyword>
<feature type="region of interest" description="Disordered" evidence="2">
    <location>
        <begin position="16"/>
        <end position="65"/>
    </location>
</feature>
<keyword evidence="3" id="KW-1133">Transmembrane helix</keyword>
<dbReference type="EMBL" id="RCHS01001985">
    <property type="protein sequence ID" value="RMX50334.1"/>
    <property type="molecule type" value="Genomic_DNA"/>
</dbReference>
<comment type="caution">
    <text evidence="4">The sequence shown here is derived from an EMBL/GenBank/DDBJ whole genome shotgun (WGS) entry which is preliminary data.</text>
</comment>
<feature type="coiled-coil region" evidence="1">
    <location>
        <begin position="211"/>
        <end position="276"/>
    </location>
</feature>
<reference evidence="4 5" key="1">
    <citation type="journal article" date="2018" name="Sci. Rep.">
        <title>Comparative analysis of the Pocillopora damicornis genome highlights role of immune system in coral evolution.</title>
        <authorList>
            <person name="Cunning R."/>
            <person name="Bay R.A."/>
            <person name="Gillette P."/>
            <person name="Baker A.C."/>
            <person name="Traylor-Knowles N."/>
        </authorList>
    </citation>
    <scope>NUCLEOTIDE SEQUENCE [LARGE SCALE GENOMIC DNA]</scope>
    <source>
        <strain evidence="4">RSMAS</strain>
        <tissue evidence="4">Whole animal</tissue>
    </source>
</reference>
<feature type="transmembrane region" description="Helical" evidence="3">
    <location>
        <begin position="386"/>
        <end position="408"/>
    </location>
</feature>
<evidence type="ECO:0000256" key="3">
    <source>
        <dbReference type="SAM" id="Phobius"/>
    </source>
</evidence>
<name>A0A3M6U9Y1_POCDA</name>
<gene>
    <name evidence="4" type="ORF">pdam_00006952</name>
</gene>
<organism evidence="4 5">
    <name type="scientific">Pocillopora damicornis</name>
    <name type="common">Cauliflower coral</name>
    <name type="synonym">Millepora damicornis</name>
    <dbReference type="NCBI Taxonomy" id="46731"/>
    <lineage>
        <taxon>Eukaryota</taxon>
        <taxon>Metazoa</taxon>
        <taxon>Cnidaria</taxon>
        <taxon>Anthozoa</taxon>
        <taxon>Hexacorallia</taxon>
        <taxon>Scleractinia</taxon>
        <taxon>Astrocoeniina</taxon>
        <taxon>Pocilloporidae</taxon>
        <taxon>Pocillopora</taxon>
    </lineage>
</organism>
<feature type="transmembrane region" description="Helical" evidence="3">
    <location>
        <begin position="420"/>
        <end position="441"/>
    </location>
</feature>
<accession>A0A3M6U9Y1</accession>
<dbReference type="Proteomes" id="UP000275408">
    <property type="component" value="Unassembled WGS sequence"/>
</dbReference>
<dbReference type="OrthoDB" id="5964458at2759"/>
<evidence type="ECO:0000256" key="2">
    <source>
        <dbReference type="SAM" id="MobiDB-lite"/>
    </source>
</evidence>
<evidence type="ECO:0000256" key="1">
    <source>
        <dbReference type="SAM" id="Coils"/>
    </source>
</evidence>